<feature type="transmembrane region" description="Helical" evidence="1">
    <location>
        <begin position="43"/>
        <end position="61"/>
    </location>
</feature>
<dbReference type="RefSeq" id="WP_069413205.1">
    <property type="nucleotide sequence ID" value="NZ_JACKUL010000026.1"/>
</dbReference>
<evidence type="ECO:0000256" key="1">
    <source>
        <dbReference type="SAM" id="Phobius"/>
    </source>
</evidence>
<dbReference type="EMBL" id="MIHA01000005">
    <property type="protein sequence ID" value="ODQ90815.1"/>
    <property type="molecule type" value="Genomic_DNA"/>
</dbReference>
<gene>
    <name evidence="2" type="ORF">BHQ18_08815</name>
</gene>
<keyword evidence="1" id="KW-1133">Transmembrane helix</keyword>
<dbReference type="STRING" id="1776.BHQ18_08815"/>
<protein>
    <recommendedName>
        <fullName evidence="4">VWFA domain-containing protein</fullName>
    </recommendedName>
</protein>
<dbReference type="SUPFAM" id="SSF53300">
    <property type="entry name" value="vWA-like"/>
    <property type="match status" value="1"/>
</dbReference>
<proteinExistence type="predicted"/>
<dbReference type="Proteomes" id="UP000094053">
    <property type="component" value="Unassembled WGS sequence"/>
</dbReference>
<feature type="transmembrane region" description="Helical" evidence="1">
    <location>
        <begin position="6"/>
        <end position="31"/>
    </location>
</feature>
<organism evidence="2 3">
    <name type="scientific">Mycolicibacterium flavescens</name>
    <name type="common">Mycobacterium flavescens</name>
    <dbReference type="NCBI Taxonomy" id="1776"/>
    <lineage>
        <taxon>Bacteria</taxon>
        <taxon>Bacillati</taxon>
        <taxon>Actinomycetota</taxon>
        <taxon>Actinomycetes</taxon>
        <taxon>Mycobacteriales</taxon>
        <taxon>Mycobacteriaceae</taxon>
        <taxon>Mycolicibacterium</taxon>
    </lineage>
</organism>
<dbReference type="AlphaFoldDB" id="A0A1E3RLQ5"/>
<dbReference type="InterPro" id="IPR036465">
    <property type="entry name" value="vWFA_dom_sf"/>
</dbReference>
<name>A0A1E3RLQ5_MYCFV</name>
<accession>A0A1E3RLQ5</accession>
<evidence type="ECO:0008006" key="4">
    <source>
        <dbReference type="Google" id="ProtNLM"/>
    </source>
</evidence>
<reference evidence="3" key="1">
    <citation type="submission" date="2016-09" db="EMBL/GenBank/DDBJ databases">
        <authorList>
            <person name="Greninger A.L."/>
            <person name="Jerome K.R."/>
            <person name="Mcnair B."/>
            <person name="Wallis C."/>
            <person name="Fang F."/>
        </authorList>
    </citation>
    <scope>NUCLEOTIDE SEQUENCE [LARGE SCALE GENOMIC DNA]</scope>
    <source>
        <strain evidence="3">M6</strain>
    </source>
</reference>
<keyword evidence="1" id="KW-0812">Transmembrane</keyword>
<evidence type="ECO:0000313" key="2">
    <source>
        <dbReference type="EMBL" id="ODQ90815.1"/>
    </source>
</evidence>
<feature type="transmembrane region" description="Helical" evidence="1">
    <location>
        <begin position="316"/>
        <end position="336"/>
    </location>
</feature>
<comment type="caution">
    <text evidence="2">The sequence shown here is derived from an EMBL/GenBank/DDBJ whole genome shotgun (WGS) entry which is preliminary data.</text>
</comment>
<evidence type="ECO:0000313" key="3">
    <source>
        <dbReference type="Proteomes" id="UP000094053"/>
    </source>
</evidence>
<keyword evidence="3" id="KW-1185">Reference proteome</keyword>
<dbReference type="OrthoDB" id="9814325at2"/>
<dbReference type="Gene3D" id="3.40.50.410">
    <property type="entry name" value="von Willebrand factor, type A domain"/>
    <property type="match status" value="1"/>
</dbReference>
<sequence length="356" mass="38785">MTFLPVLPVYVLAVFAAVIVIVRVVTLYRLLVRTPAGRYRTVVLRWSGLTFAVLLLVLAALRPGYPLDGDRTASATASYVSDVNLILVVDRSVTSRVADYGDKQARMVGIRDDITALLDEYRGARVAMIGFATKAAVDWPLSADEFGFRAYAKNLSAYSLTAFDAVDYINPTSPNDPLRQQLEQTRKGYPRAQNVVFYFGDGTLGSKVQYEPFDVPTDLITGGAVFGYGTANGGPIPGSFAAGRKAYLPVAGTSTLMNSSVDEQRLESIADSLKLPYFHREAGQDITPVLPAVNAGSMPDVVDAGRGDPMVGRTEWYWVFALLASALVLVEMILTVREYRRNRLSRSDFTAADGGR</sequence>
<keyword evidence="1" id="KW-0472">Membrane</keyword>